<evidence type="ECO:0000256" key="7">
    <source>
        <dbReference type="ARBA" id="ARBA00022989"/>
    </source>
</evidence>
<evidence type="ECO:0000256" key="4">
    <source>
        <dbReference type="ARBA" id="ARBA00022475"/>
    </source>
</evidence>
<evidence type="ECO:0000256" key="15">
    <source>
        <dbReference type="ARBA" id="ARBA00048509"/>
    </source>
</evidence>
<dbReference type="FunFam" id="1.20.1740.10:FF:000003">
    <property type="entry name" value="Y+L amino acid transporter 1 isoform X1"/>
    <property type="match status" value="1"/>
</dbReference>
<reference evidence="21" key="1">
    <citation type="submission" date="2025-08" db="UniProtKB">
        <authorList>
            <consortium name="Ensembl"/>
        </authorList>
    </citation>
    <scope>IDENTIFICATION</scope>
</reference>
<feature type="compositionally biased region" description="Gly residues" evidence="19">
    <location>
        <begin position="114"/>
        <end position="123"/>
    </location>
</feature>
<dbReference type="GO" id="GO:0034618">
    <property type="term" value="F:arginine binding"/>
    <property type="evidence" value="ECO:0007669"/>
    <property type="project" value="Ensembl"/>
</dbReference>
<dbReference type="GeneTree" id="ENSGT00940000158295"/>
<keyword evidence="22" id="KW-1185">Reference proteome</keyword>
<evidence type="ECO:0000256" key="2">
    <source>
        <dbReference type="ARBA" id="ARBA00007040"/>
    </source>
</evidence>
<dbReference type="Gene3D" id="1.20.1740.10">
    <property type="entry name" value="Amino acid/polyamine transporter I"/>
    <property type="match status" value="1"/>
</dbReference>
<comment type="catalytic activity">
    <reaction evidence="14">
        <text>L-histidine(out) + L-arginine(in) + Na(+)(out) = L-histidine(in) + L-arginine(out) + Na(+)(in)</text>
        <dbReference type="Rhea" id="RHEA:70839"/>
        <dbReference type="ChEBI" id="CHEBI:29101"/>
        <dbReference type="ChEBI" id="CHEBI:32682"/>
        <dbReference type="ChEBI" id="CHEBI:57595"/>
    </reaction>
</comment>
<feature type="transmembrane region" description="Helical" evidence="20">
    <location>
        <begin position="320"/>
        <end position="337"/>
    </location>
</feature>
<dbReference type="InterPro" id="IPR002293">
    <property type="entry name" value="AA/rel_permease1"/>
</dbReference>
<evidence type="ECO:0000256" key="8">
    <source>
        <dbReference type="ARBA" id="ARBA00023136"/>
    </source>
</evidence>
<protein>
    <recommendedName>
        <fullName evidence="11">Y+L amino acid transporter 2</fullName>
    </recommendedName>
    <alternativeName>
        <fullName evidence="13">Solute carrier family 7 member 6</fullName>
    </alternativeName>
    <alternativeName>
        <fullName evidence="12">y(+)L-type amino acid transporter 2</fullName>
    </alternativeName>
</protein>
<evidence type="ECO:0000256" key="14">
    <source>
        <dbReference type="ARBA" id="ARBA00047956"/>
    </source>
</evidence>
<keyword evidence="7 20" id="KW-1133">Transmembrane helix</keyword>
<dbReference type="Ensembl" id="ENSMSIT00000007830.1">
    <property type="protein sequence ID" value="ENSMSIP00000006189.1"/>
    <property type="gene ID" value="ENSMSIG00000005546.1"/>
</dbReference>
<dbReference type="Pfam" id="PF13520">
    <property type="entry name" value="AA_permease_2"/>
    <property type="match status" value="1"/>
</dbReference>
<dbReference type="GO" id="GO:0015820">
    <property type="term" value="P:L-leucine transport"/>
    <property type="evidence" value="ECO:0007669"/>
    <property type="project" value="Ensembl"/>
</dbReference>
<dbReference type="Proteomes" id="UP000694415">
    <property type="component" value="Unplaced"/>
</dbReference>
<evidence type="ECO:0000256" key="12">
    <source>
        <dbReference type="ARBA" id="ARBA00042001"/>
    </source>
</evidence>
<feature type="transmembrane region" description="Helical" evidence="20">
    <location>
        <begin position="547"/>
        <end position="565"/>
    </location>
</feature>
<keyword evidence="4" id="KW-1003">Cell membrane</keyword>
<dbReference type="PANTHER" id="PTHR11785">
    <property type="entry name" value="AMINO ACID TRANSPORTER"/>
    <property type="match status" value="1"/>
</dbReference>
<feature type="transmembrane region" description="Helical" evidence="20">
    <location>
        <begin position="603"/>
        <end position="623"/>
    </location>
</feature>
<evidence type="ECO:0000256" key="10">
    <source>
        <dbReference type="ARBA" id="ARBA00038768"/>
    </source>
</evidence>
<evidence type="ECO:0000256" key="1">
    <source>
        <dbReference type="ARBA" id="ARBA00004651"/>
    </source>
</evidence>
<evidence type="ECO:0000313" key="21">
    <source>
        <dbReference type="Ensembl" id="ENSMSIP00000006189.1"/>
    </source>
</evidence>
<keyword evidence="3" id="KW-0813">Transport</keyword>
<feature type="transmembrane region" description="Helical" evidence="20">
    <location>
        <begin position="470"/>
        <end position="496"/>
    </location>
</feature>
<feature type="region of interest" description="Disordered" evidence="19">
    <location>
        <begin position="163"/>
        <end position="184"/>
    </location>
</feature>
<comment type="catalytic activity">
    <reaction evidence="16">
        <text>L-lysine(out) + L-arginine(in) = L-lysine(in) + L-arginine(out)</text>
        <dbReference type="Rhea" id="RHEA:70827"/>
        <dbReference type="ChEBI" id="CHEBI:32551"/>
        <dbReference type="ChEBI" id="CHEBI:32682"/>
    </reaction>
</comment>
<comment type="subunit">
    <text evidence="10">Disulfide-linked heterodimer with the amino acid transport protein SLC3A2/4F2hc.</text>
</comment>
<feature type="transmembrane region" description="Helical" evidence="20">
    <location>
        <begin position="349"/>
        <end position="371"/>
    </location>
</feature>
<proteinExistence type="inferred from homology"/>
<evidence type="ECO:0000256" key="13">
    <source>
        <dbReference type="ARBA" id="ARBA00042899"/>
    </source>
</evidence>
<dbReference type="InterPro" id="IPR050598">
    <property type="entry name" value="AminoAcid_Transporter"/>
</dbReference>
<dbReference type="GO" id="GO:0015822">
    <property type="term" value="P:ornithine transport"/>
    <property type="evidence" value="ECO:0007669"/>
    <property type="project" value="Ensembl"/>
</dbReference>
<keyword evidence="6" id="KW-0029">Amino-acid transport</keyword>
<evidence type="ECO:0000256" key="3">
    <source>
        <dbReference type="ARBA" id="ARBA00022448"/>
    </source>
</evidence>
<evidence type="ECO:0000256" key="19">
    <source>
        <dbReference type="SAM" id="MobiDB-lite"/>
    </source>
</evidence>
<evidence type="ECO:0000256" key="6">
    <source>
        <dbReference type="ARBA" id="ARBA00022970"/>
    </source>
</evidence>
<dbReference type="GO" id="GO:0005886">
    <property type="term" value="C:plasma membrane"/>
    <property type="evidence" value="ECO:0007669"/>
    <property type="project" value="UniProtKB-SubCell"/>
</dbReference>
<feature type="region of interest" description="Disordered" evidence="19">
    <location>
        <begin position="27"/>
        <end position="123"/>
    </location>
</feature>
<dbReference type="AlphaFoldDB" id="A0A8C6GH64"/>
<sequence length="667" mass="73227">NSKQQHPHVEPQRLQVTAWGAGECPSQVRVTAPQSQPAGRVRARPAGGCSVTVRGSPRAPACSSARKQRRLGPPLRAGSPGGARCRDPVRVTWRGRGLSGRRGDGATEHPGSSGPRGGSWRGRGGEGLAPVRLGVVLVCGRTLLRGLRGRVLDAGPETVWGGGRGRDAAAEKRTPGAWIPGVDGGVRKTQARARARVWGERPRGWLCHTKHRCTGTIYHGSTGAWEPHTHLPSSPQSQPAHCKRRCQLTISRVSRNDAAEEGDLLAEREAFGGFIAFIRLWVSLLIVEPTSQAIIAITFANYIIKPSFPTCDPPYVACRLLAAACICLLTFVNCAYVKWGTRVQDTFTYAKVLALIAIIIMGLVKLCQGHTEHFQDAFKGSSWNVGDLSLALYSALFSYSGWDTLNFVTEEIKNPERNLPLAIGISMPIVTLIYILTNVAYYTVLNIQDVHKSDAVAVTFADQTFGMFSWTIPIAVALSCFGGLNASIFASSRLFFVGSREGHLPNLLSMIHIERFTPVPALLFNCTMTLIYLVVKDVFLLINYFSFSYWFFVGLSVVGQLYLRWKEPDWPRPLKLSLFFPIVFCVCSLFLVAVPLFSDTINSLIGIGIALSGVPVYFLGVYLPESRRPLFIRNVLATVTRVTQKLCFCVLTELDVAEEKNVERKTD</sequence>
<accession>A0A8C6GH64</accession>
<feature type="compositionally biased region" description="Polar residues" evidence="19">
    <location>
        <begin position="28"/>
        <end position="37"/>
    </location>
</feature>
<reference evidence="21" key="2">
    <citation type="submission" date="2025-09" db="UniProtKB">
        <authorList>
            <consortium name="Ensembl"/>
        </authorList>
    </citation>
    <scope>IDENTIFICATION</scope>
</reference>
<name>A0A8C6GH64_MUSSI</name>
<evidence type="ECO:0000256" key="11">
    <source>
        <dbReference type="ARBA" id="ARBA00039563"/>
    </source>
</evidence>
<dbReference type="GO" id="GO:0106439">
    <property type="term" value="F:L-lysine:L-arginine antiporter activity"/>
    <property type="evidence" value="ECO:0007669"/>
    <property type="project" value="Ensembl"/>
</dbReference>
<feature type="compositionally biased region" description="Basic and acidic residues" evidence="19">
    <location>
        <begin position="164"/>
        <end position="174"/>
    </location>
</feature>
<evidence type="ECO:0000256" key="18">
    <source>
        <dbReference type="ARBA" id="ARBA00049892"/>
    </source>
</evidence>
<comment type="catalytic activity">
    <reaction evidence="9">
        <text>L-arginine(in) + L-methionine(out) + Na(+)(out) = L-arginine(out) + L-methionine(in) + Na(+)(in)</text>
        <dbReference type="Rhea" id="RHEA:70843"/>
        <dbReference type="ChEBI" id="CHEBI:29101"/>
        <dbReference type="ChEBI" id="CHEBI:32682"/>
        <dbReference type="ChEBI" id="CHEBI:57844"/>
    </reaction>
</comment>
<keyword evidence="8 20" id="KW-0472">Membrane</keyword>
<comment type="catalytic activity">
    <reaction evidence="15">
        <text>L-cysteine(out) + L-arginine(in) + Na(+)(out) = L-cysteine(in) + L-arginine(out) + Na(+)(in)</text>
        <dbReference type="Rhea" id="RHEA:70847"/>
        <dbReference type="ChEBI" id="CHEBI:29101"/>
        <dbReference type="ChEBI" id="CHEBI:32682"/>
        <dbReference type="ChEBI" id="CHEBI:35235"/>
    </reaction>
</comment>
<evidence type="ECO:0000256" key="5">
    <source>
        <dbReference type="ARBA" id="ARBA00022692"/>
    </source>
</evidence>
<evidence type="ECO:0000256" key="17">
    <source>
        <dbReference type="ARBA" id="ARBA00049476"/>
    </source>
</evidence>
<evidence type="ECO:0000313" key="22">
    <source>
        <dbReference type="Proteomes" id="UP000694415"/>
    </source>
</evidence>
<feature type="transmembrane region" description="Helical" evidence="20">
    <location>
        <begin position="516"/>
        <end position="535"/>
    </location>
</feature>
<evidence type="ECO:0000256" key="16">
    <source>
        <dbReference type="ARBA" id="ARBA00049090"/>
    </source>
</evidence>
<comment type="subcellular location">
    <subcellularLocation>
        <location evidence="1">Cell membrane</location>
        <topology evidence="1">Multi-pass membrane protein</topology>
    </subcellularLocation>
</comment>
<comment type="catalytic activity">
    <reaction evidence="18">
        <text>L-glutamine(out) + L-arginine(in) + Na(+)(out) = L-glutamine(in) + L-arginine(out) + Na(+)(in)</text>
        <dbReference type="Rhea" id="RHEA:70835"/>
        <dbReference type="ChEBI" id="CHEBI:29101"/>
        <dbReference type="ChEBI" id="CHEBI:32682"/>
        <dbReference type="ChEBI" id="CHEBI:58359"/>
    </reaction>
</comment>
<keyword evidence="5 20" id="KW-0812">Transmembrane</keyword>
<comment type="catalytic activity">
    <reaction evidence="17">
        <text>L-leucine(out) + L-arginine(in) + Na(+)(out) = L-leucine(in) + L-arginine(out) + Na(+)(in)</text>
        <dbReference type="Rhea" id="RHEA:70831"/>
        <dbReference type="ChEBI" id="CHEBI:29101"/>
        <dbReference type="ChEBI" id="CHEBI:32682"/>
        <dbReference type="ChEBI" id="CHEBI:57427"/>
    </reaction>
</comment>
<dbReference type="PANTHER" id="PTHR11785:SF398">
    <property type="entry name" value="Y+L AMINO ACID TRANSPORTER 2"/>
    <property type="match status" value="1"/>
</dbReference>
<evidence type="ECO:0000256" key="20">
    <source>
        <dbReference type="SAM" id="Phobius"/>
    </source>
</evidence>
<feature type="transmembrane region" description="Helical" evidence="20">
    <location>
        <begin position="577"/>
        <end position="597"/>
    </location>
</feature>
<evidence type="ECO:0000256" key="9">
    <source>
        <dbReference type="ARBA" id="ARBA00035819"/>
    </source>
</evidence>
<feature type="transmembrane region" description="Helical" evidence="20">
    <location>
        <begin position="421"/>
        <end position="444"/>
    </location>
</feature>
<organism evidence="21 22">
    <name type="scientific">Mus spicilegus</name>
    <name type="common">Mound-building mouse</name>
    <dbReference type="NCBI Taxonomy" id="10103"/>
    <lineage>
        <taxon>Eukaryota</taxon>
        <taxon>Metazoa</taxon>
        <taxon>Chordata</taxon>
        <taxon>Craniata</taxon>
        <taxon>Vertebrata</taxon>
        <taxon>Euteleostomi</taxon>
        <taxon>Mammalia</taxon>
        <taxon>Eutheria</taxon>
        <taxon>Euarchontoglires</taxon>
        <taxon>Glires</taxon>
        <taxon>Rodentia</taxon>
        <taxon>Myomorpha</taxon>
        <taxon>Muroidea</taxon>
        <taxon>Muridae</taxon>
        <taxon>Murinae</taxon>
        <taxon>Mus</taxon>
        <taxon>Mus</taxon>
    </lineage>
</organism>
<comment type="similarity">
    <text evidence="2">Belongs to the amino acid-polyamine-organocation (APC) superfamily. L-type amino acid transporter (LAT) (TC 2.A.3.8) family.</text>
</comment>